<name>A0ACB8AK69_9AGAM</name>
<gene>
    <name evidence="1" type="ORF">BJ138DRAFT_1082622</name>
</gene>
<keyword evidence="2" id="KW-1185">Reference proteome</keyword>
<dbReference type="EMBL" id="MU267640">
    <property type="protein sequence ID" value="KAH7912962.1"/>
    <property type="molecule type" value="Genomic_DNA"/>
</dbReference>
<evidence type="ECO:0000313" key="1">
    <source>
        <dbReference type="EMBL" id="KAH7912962.1"/>
    </source>
</evidence>
<dbReference type="Proteomes" id="UP000790377">
    <property type="component" value="Unassembled WGS sequence"/>
</dbReference>
<proteinExistence type="predicted"/>
<organism evidence="1 2">
    <name type="scientific">Hygrophoropsis aurantiaca</name>
    <dbReference type="NCBI Taxonomy" id="72124"/>
    <lineage>
        <taxon>Eukaryota</taxon>
        <taxon>Fungi</taxon>
        <taxon>Dikarya</taxon>
        <taxon>Basidiomycota</taxon>
        <taxon>Agaricomycotina</taxon>
        <taxon>Agaricomycetes</taxon>
        <taxon>Agaricomycetidae</taxon>
        <taxon>Boletales</taxon>
        <taxon>Coniophorineae</taxon>
        <taxon>Hygrophoropsidaceae</taxon>
        <taxon>Hygrophoropsis</taxon>
    </lineage>
</organism>
<reference evidence="1" key="1">
    <citation type="journal article" date="2021" name="New Phytol.">
        <title>Evolutionary innovations through gain and loss of genes in the ectomycorrhizal Boletales.</title>
        <authorList>
            <person name="Wu G."/>
            <person name="Miyauchi S."/>
            <person name="Morin E."/>
            <person name="Kuo A."/>
            <person name="Drula E."/>
            <person name="Varga T."/>
            <person name="Kohler A."/>
            <person name="Feng B."/>
            <person name="Cao Y."/>
            <person name="Lipzen A."/>
            <person name="Daum C."/>
            <person name="Hundley H."/>
            <person name="Pangilinan J."/>
            <person name="Johnson J."/>
            <person name="Barry K."/>
            <person name="LaButti K."/>
            <person name="Ng V."/>
            <person name="Ahrendt S."/>
            <person name="Min B."/>
            <person name="Choi I.G."/>
            <person name="Park H."/>
            <person name="Plett J.M."/>
            <person name="Magnuson J."/>
            <person name="Spatafora J.W."/>
            <person name="Nagy L.G."/>
            <person name="Henrissat B."/>
            <person name="Grigoriev I.V."/>
            <person name="Yang Z.L."/>
            <person name="Xu J."/>
            <person name="Martin F.M."/>
        </authorList>
    </citation>
    <scope>NUCLEOTIDE SEQUENCE</scope>
    <source>
        <strain evidence="1">ATCC 28755</strain>
    </source>
</reference>
<protein>
    <submittedName>
        <fullName evidence="1">Phosphoadenosine phosphosulfate reductase family-domain-containing protein</fullName>
    </submittedName>
</protein>
<evidence type="ECO:0000313" key="2">
    <source>
        <dbReference type="Proteomes" id="UP000790377"/>
    </source>
</evidence>
<sequence>MSGLPALTKPLQLPLSQDDLDAINVYLSPFTPQQILQWAMEYLPGLYQTTAFGLTGLVAIDMLSKITSSPPPLIFLDTLYHFRETYDLVDEVRRRYKQTIHVYKPEGCGTAQDFEAKHGERFWVTDEDTYDFAVKVEPAQRAYQELEVKSVITGRRASQGGDRASLKPLELDATGLLKLNPLCSWNFKDVESYIKDNDVPRNKLLDQGYKSVGDWHSTVKSGEGDAGERAGRWADKQEKTECGLHKDFFAMKRRAKVKSLIY</sequence>
<comment type="caution">
    <text evidence="1">The sequence shown here is derived from an EMBL/GenBank/DDBJ whole genome shotgun (WGS) entry which is preliminary data.</text>
</comment>
<accession>A0ACB8AK69</accession>